<reference evidence="1" key="1">
    <citation type="journal article" date="2021" name="Genome Biol. Evol.">
        <title>A High-Quality Reference Genome for a Parasitic Bivalve with Doubly Uniparental Inheritance (Bivalvia: Unionida).</title>
        <authorList>
            <person name="Smith C.H."/>
        </authorList>
    </citation>
    <scope>NUCLEOTIDE SEQUENCE</scope>
    <source>
        <strain evidence="1">CHS0354</strain>
    </source>
</reference>
<reference evidence="1" key="3">
    <citation type="submission" date="2023-05" db="EMBL/GenBank/DDBJ databases">
        <authorList>
            <person name="Smith C.H."/>
        </authorList>
    </citation>
    <scope>NUCLEOTIDE SEQUENCE</scope>
    <source>
        <strain evidence="1">CHS0354</strain>
        <tissue evidence="1">Mantle</tissue>
    </source>
</reference>
<keyword evidence="2" id="KW-1185">Reference proteome</keyword>
<reference evidence="1" key="2">
    <citation type="journal article" date="2021" name="Genome Biol. Evol.">
        <title>Developing a high-quality reference genome for a parasitic bivalve with doubly uniparental inheritance (Bivalvia: Unionida).</title>
        <authorList>
            <person name="Smith C.H."/>
        </authorList>
    </citation>
    <scope>NUCLEOTIDE SEQUENCE</scope>
    <source>
        <strain evidence="1">CHS0354</strain>
        <tissue evidence="1">Mantle</tissue>
    </source>
</reference>
<gene>
    <name evidence="1" type="ORF">CHS0354_031285</name>
</gene>
<sequence>MTESSSTPGYCKIYFKESKTSGAFGLNLMANSLISPTHSIVLTSYLQSTFAYSTAWSSKFLSTSCCKDSQAVENRATLATMSFTDAMPEFVTASHPTNVEDSGFETITTPSQIFLLKQSIESTKLTSNSPLSTVAWMSSNAISDKHLTSEGNTFLDDRATSAITGADTGSTYITSSLEARNFNSFDIYSSEIIGSMAHSISIQESITKTQDIKPWINVINTDTFYSQLSATEANWDSFAGQNVLKIPLAEDSISTISDSSTDAETYPTDDVMIKYACADKQCLYIQPVG</sequence>
<organism evidence="1 2">
    <name type="scientific">Potamilus streckersoni</name>
    <dbReference type="NCBI Taxonomy" id="2493646"/>
    <lineage>
        <taxon>Eukaryota</taxon>
        <taxon>Metazoa</taxon>
        <taxon>Spiralia</taxon>
        <taxon>Lophotrochozoa</taxon>
        <taxon>Mollusca</taxon>
        <taxon>Bivalvia</taxon>
        <taxon>Autobranchia</taxon>
        <taxon>Heteroconchia</taxon>
        <taxon>Palaeoheterodonta</taxon>
        <taxon>Unionida</taxon>
        <taxon>Unionoidea</taxon>
        <taxon>Unionidae</taxon>
        <taxon>Ambleminae</taxon>
        <taxon>Lampsilini</taxon>
        <taxon>Potamilus</taxon>
    </lineage>
</organism>
<accession>A0AAE0WAU2</accession>
<evidence type="ECO:0000313" key="2">
    <source>
        <dbReference type="Proteomes" id="UP001195483"/>
    </source>
</evidence>
<dbReference type="Proteomes" id="UP001195483">
    <property type="component" value="Unassembled WGS sequence"/>
</dbReference>
<dbReference type="EMBL" id="JAEAOA010001875">
    <property type="protein sequence ID" value="KAK3607786.1"/>
    <property type="molecule type" value="Genomic_DNA"/>
</dbReference>
<proteinExistence type="predicted"/>
<comment type="caution">
    <text evidence="1">The sequence shown here is derived from an EMBL/GenBank/DDBJ whole genome shotgun (WGS) entry which is preliminary data.</text>
</comment>
<name>A0AAE0WAU2_9BIVA</name>
<dbReference type="AlphaFoldDB" id="A0AAE0WAU2"/>
<evidence type="ECO:0000313" key="1">
    <source>
        <dbReference type="EMBL" id="KAK3607786.1"/>
    </source>
</evidence>
<protein>
    <submittedName>
        <fullName evidence="1">Uncharacterized protein</fullName>
    </submittedName>
</protein>